<dbReference type="InterPro" id="IPR014710">
    <property type="entry name" value="RmlC-like_jellyroll"/>
</dbReference>
<dbReference type="InterPro" id="IPR000888">
    <property type="entry name" value="RmlC-like"/>
</dbReference>
<dbReference type="EMBL" id="JAGGKV010000016">
    <property type="protein sequence ID" value="MBP1965815.1"/>
    <property type="molecule type" value="Genomic_DNA"/>
</dbReference>
<comment type="function">
    <text evidence="1">Catalyzes the epimerization of the C3' and C5'positions of dTDP-6-deoxy-D-xylo-4-hexulose, forming dTDP-6-deoxy-L-lyxo-4-hexulose.</text>
</comment>
<dbReference type="RefSeq" id="WP_167055135.1">
    <property type="nucleotide sequence ID" value="NZ_JAAOZR010000009.1"/>
</dbReference>
<dbReference type="Proteomes" id="UP001519344">
    <property type="component" value="Unassembled WGS sequence"/>
</dbReference>
<keyword evidence="1 2" id="KW-0413">Isomerase</keyword>
<dbReference type="CDD" id="cd00438">
    <property type="entry name" value="cupin_RmlC"/>
    <property type="match status" value="1"/>
</dbReference>
<dbReference type="NCBIfam" id="TIGR01221">
    <property type="entry name" value="rmlC"/>
    <property type="match status" value="1"/>
</dbReference>
<name>A0ABS4I4H1_9BACL</name>
<comment type="catalytic activity">
    <reaction evidence="1">
        <text>dTDP-4-dehydro-6-deoxy-alpha-D-glucose = dTDP-4-dehydro-beta-L-rhamnose</text>
        <dbReference type="Rhea" id="RHEA:16969"/>
        <dbReference type="ChEBI" id="CHEBI:57649"/>
        <dbReference type="ChEBI" id="CHEBI:62830"/>
        <dbReference type="EC" id="5.1.3.13"/>
    </reaction>
</comment>
<comment type="pathway">
    <text evidence="1">Carbohydrate biosynthesis; dTDP-L-rhamnose biosynthesis.</text>
</comment>
<reference evidence="2 3" key="1">
    <citation type="submission" date="2021-03" db="EMBL/GenBank/DDBJ databases">
        <title>Genomic Encyclopedia of Type Strains, Phase IV (KMG-IV): sequencing the most valuable type-strain genomes for metagenomic binning, comparative biology and taxonomic classification.</title>
        <authorList>
            <person name="Goeker M."/>
        </authorList>
    </citation>
    <scope>NUCLEOTIDE SEQUENCE [LARGE SCALE GENOMIC DNA]</scope>
    <source>
        <strain evidence="2 3">DSM 24950</strain>
    </source>
</reference>
<gene>
    <name evidence="2" type="ORF">J2Z65_005060</name>
</gene>
<evidence type="ECO:0000313" key="2">
    <source>
        <dbReference type="EMBL" id="MBP1965815.1"/>
    </source>
</evidence>
<protein>
    <recommendedName>
        <fullName evidence="1">dTDP-4-dehydrorhamnose 3,5-epimerase</fullName>
        <ecNumber evidence="1">5.1.3.13</ecNumber>
    </recommendedName>
    <alternativeName>
        <fullName evidence="1">Thymidine diphospho-4-keto-rhamnose 3,5-epimerase</fullName>
    </alternativeName>
</protein>
<dbReference type="InterPro" id="IPR011051">
    <property type="entry name" value="RmlC_Cupin_sf"/>
</dbReference>
<evidence type="ECO:0000313" key="3">
    <source>
        <dbReference type="Proteomes" id="UP001519344"/>
    </source>
</evidence>
<evidence type="ECO:0000256" key="1">
    <source>
        <dbReference type="RuleBase" id="RU364069"/>
    </source>
</evidence>
<dbReference type="PANTHER" id="PTHR21047">
    <property type="entry name" value="DTDP-6-DEOXY-D-GLUCOSE-3,5 EPIMERASE"/>
    <property type="match status" value="1"/>
</dbReference>
<dbReference type="SUPFAM" id="SSF51182">
    <property type="entry name" value="RmlC-like cupins"/>
    <property type="match status" value="1"/>
</dbReference>
<comment type="caution">
    <text evidence="2">The sequence shown here is derived from an EMBL/GenBank/DDBJ whole genome shotgun (WGS) entry which is preliminary data.</text>
</comment>
<accession>A0ABS4I4H1</accession>
<comment type="similarity">
    <text evidence="1">Belongs to the dTDP-4-dehydrorhamnose 3,5-epimerase family.</text>
</comment>
<dbReference type="Gene3D" id="2.60.120.10">
    <property type="entry name" value="Jelly Rolls"/>
    <property type="match status" value="1"/>
</dbReference>
<dbReference type="Pfam" id="PF00908">
    <property type="entry name" value="dTDP_sugar_isom"/>
    <property type="match status" value="1"/>
</dbReference>
<dbReference type="GO" id="GO:0008830">
    <property type="term" value="F:dTDP-4-dehydrorhamnose 3,5-epimerase activity"/>
    <property type="evidence" value="ECO:0007669"/>
    <property type="project" value="UniProtKB-EC"/>
</dbReference>
<proteinExistence type="inferred from homology"/>
<dbReference type="EC" id="5.1.3.13" evidence="1"/>
<organism evidence="2 3">
    <name type="scientific">Paenibacillus aceris</name>
    <dbReference type="NCBI Taxonomy" id="869555"/>
    <lineage>
        <taxon>Bacteria</taxon>
        <taxon>Bacillati</taxon>
        <taxon>Bacillota</taxon>
        <taxon>Bacilli</taxon>
        <taxon>Bacillales</taxon>
        <taxon>Paenibacillaceae</taxon>
        <taxon>Paenibacillus</taxon>
    </lineage>
</organism>
<comment type="subunit">
    <text evidence="1">Homodimer.</text>
</comment>
<sequence>MILKQLELKGAYIIDLVPITDERGFFARTWCKEVFNEYGIDVDIKQCNISYNKLKGTLRGMHYQVAPYEEAKFVRVIHGAIYDVIIDLRTDSPTYMEWTSVELTAQKRNMLYIPEGFAHGFQTLEDDTEVVYQMGENFHPESARGIRWNDPAFNIRWKIEELIISEKDQTYNLW</sequence>
<keyword evidence="3" id="KW-1185">Reference proteome</keyword>
<dbReference type="PANTHER" id="PTHR21047:SF2">
    <property type="entry name" value="THYMIDINE DIPHOSPHO-4-KETO-RHAMNOSE 3,5-EPIMERASE"/>
    <property type="match status" value="1"/>
</dbReference>